<gene>
    <name evidence="2" type="ORF">MSSAC_3395</name>
</gene>
<dbReference type="NCBIfam" id="TIGR02276">
    <property type="entry name" value="beta_rpt_yvtn"/>
    <property type="match status" value="4"/>
</dbReference>
<evidence type="ECO:0008006" key="4">
    <source>
        <dbReference type="Google" id="ProtNLM"/>
    </source>
</evidence>
<dbReference type="EMBL" id="CP009508">
    <property type="protein sequence ID" value="AKB37985.1"/>
    <property type="molecule type" value="Genomic_DNA"/>
</dbReference>
<accession>A0A0E3PS78</accession>
<keyword evidence="1" id="KW-0472">Membrane</keyword>
<protein>
    <recommendedName>
        <fullName evidence="4">YncE family protein</fullName>
    </recommendedName>
</protein>
<feature type="transmembrane region" description="Helical" evidence="1">
    <location>
        <begin position="36"/>
        <end position="58"/>
    </location>
</feature>
<dbReference type="RefSeq" id="WP_052727364.1">
    <property type="nucleotide sequence ID" value="NZ_CP009508.1"/>
</dbReference>
<dbReference type="InterPro" id="IPR011045">
    <property type="entry name" value="N2O_reductase_N"/>
</dbReference>
<reference evidence="2 3" key="1">
    <citation type="submission" date="2014-07" db="EMBL/GenBank/DDBJ databases">
        <title>Methanogenic archaea and the global carbon cycle.</title>
        <authorList>
            <person name="Henriksen J.R."/>
            <person name="Luke J."/>
            <person name="Reinhart S."/>
            <person name="Benedict M.N."/>
            <person name="Youngblut N.D."/>
            <person name="Metcalf M.E."/>
            <person name="Whitaker R.J."/>
            <person name="Metcalf W.W."/>
        </authorList>
    </citation>
    <scope>NUCLEOTIDE SEQUENCE [LARGE SCALE GENOMIC DNA]</scope>
    <source>
        <strain evidence="2 3">C2J</strain>
    </source>
</reference>
<dbReference type="InterPro" id="IPR015943">
    <property type="entry name" value="WD40/YVTN_repeat-like_dom_sf"/>
</dbReference>
<evidence type="ECO:0000256" key="1">
    <source>
        <dbReference type="SAM" id="Phobius"/>
    </source>
</evidence>
<dbReference type="Proteomes" id="UP000033123">
    <property type="component" value="Chromosome"/>
</dbReference>
<dbReference type="PANTHER" id="PTHR47197:SF3">
    <property type="entry name" value="DIHYDRO-HEME D1 DEHYDROGENASE"/>
    <property type="match status" value="1"/>
</dbReference>
<name>A0A0E3PS78_9EURY</name>
<dbReference type="AlphaFoldDB" id="A0A0E3PS78"/>
<dbReference type="InterPro" id="IPR051200">
    <property type="entry name" value="Host-pathogen_enzymatic-act"/>
</dbReference>
<dbReference type="HOGENOM" id="CLU_1131631_0_0_2"/>
<organism evidence="2 3">
    <name type="scientific">Methanosarcina siciliae C2J</name>
    <dbReference type="NCBI Taxonomy" id="1434118"/>
    <lineage>
        <taxon>Archaea</taxon>
        <taxon>Methanobacteriati</taxon>
        <taxon>Methanobacteriota</taxon>
        <taxon>Stenosarchaea group</taxon>
        <taxon>Methanomicrobia</taxon>
        <taxon>Methanosarcinales</taxon>
        <taxon>Methanosarcinaceae</taxon>
        <taxon>Methanosarcina</taxon>
    </lineage>
</organism>
<dbReference type="PANTHER" id="PTHR47197">
    <property type="entry name" value="PROTEIN NIRF"/>
    <property type="match status" value="1"/>
</dbReference>
<dbReference type="PATRIC" id="fig|1434118.4.peg.4377"/>
<sequence>MDSKNILTISIDTFSILHPSAAISNKAYRRYTFIRAFGITALLILILIGVAGAAPFAYVTNLGDYDQRGYYYDTNYNGTLPTHNVAVIDTATNNVTARVPVEGWPRDIAVNPAGTKVYVATPGFGPTISVIDIATNKVSATVNVGGYPMQVAVNPAGTKVYVTDRDSTNISVIDTATNTLMEQINVGMITRNVVIRPDGKKIYVTNIFNNTTSVIDAITNKVTTTISVGDSPYEVEWHLMEIRFT</sequence>
<keyword evidence="1" id="KW-1133">Transmembrane helix</keyword>
<dbReference type="STRING" id="1434118.MSSAC_3395"/>
<dbReference type="InterPro" id="IPR011964">
    <property type="entry name" value="YVTN_b-propeller_repeat"/>
</dbReference>
<evidence type="ECO:0000313" key="2">
    <source>
        <dbReference type="EMBL" id="AKB37985.1"/>
    </source>
</evidence>
<keyword evidence="1" id="KW-0812">Transmembrane</keyword>
<dbReference type="KEGG" id="msj:MSSAC_3395"/>
<dbReference type="GeneID" id="25419333"/>
<evidence type="ECO:0000313" key="3">
    <source>
        <dbReference type="Proteomes" id="UP000033123"/>
    </source>
</evidence>
<dbReference type="Gene3D" id="2.130.10.10">
    <property type="entry name" value="YVTN repeat-like/Quinoprotein amine dehydrogenase"/>
    <property type="match status" value="1"/>
</dbReference>
<proteinExistence type="predicted"/>
<dbReference type="SUPFAM" id="SSF50974">
    <property type="entry name" value="Nitrous oxide reductase, N-terminal domain"/>
    <property type="match status" value="1"/>
</dbReference>